<dbReference type="eggNOG" id="COG0845">
    <property type="taxonomic scope" value="Bacteria"/>
</dbReference>
<evidence type="ECO:0000256" key="2">
    <source>
        <dbReference type="ARBA" id="ARBA00009477"/>
    </source>
</evidence>
<dbReference type="HOGENOM" id="CLU_018816_1_0_5"/>
<dbReference type="EMBL" id="CP000283">
    <property type="protein sequence ID" value="ABE39272.1"/>
    <property type="molecule type" value="Genomic_DNA"/>
</dbReference>
<dbReference type="InterPro" id="IPR058627">
    <property type="entry name" value="MdtA-like_C"/>
</dbReference>
<evidence type="ECO:0000256" key="1">
    <source>
        <dbReference type="ARBA" id="ARBA00004196"/>
    </source>
</evidence>
<comment type="subcellular location">
    <subcellularLocation>
        <location evidence="1">Cell envelope</location>
    </subcellularLocation>
</comment>
<dbReference type="GO" id="GO:0015562">
    <property type="term" value="F:efflux transmembrane transporter activity"/>
    <property type="evidence" value="ECO:0007669"/>
    <property type="project" value="TreeGrafter"/>
</dbReference>
<dbReference type="BioCyc" id="RPAL316057:RPD_RS10230-MONOMER"/>
<evidence type="ECO:0000256" key="3">
    <source>
        <dbReference type="ARBA" id="ARBA00022448"/>
    </source>
</evidence>
<feature type="domain" description="Multidrug resistance protein MdtA-like barrel-sandwich hybrid" evidence="5">
    <location>
        <begin position="66"/>
        <end position="199"/>
    </location>
</feature>
<name>Q139G7_RHOPS</name>
<evidence type="ECO:0000259" key="4">
    <source>
        <dbReference type="Pfam" id="PF25876"/>
    </source>
</evidence>
<evidence type="ECO:0000313" key="8">
    <source>
        <dbReference type="Proteomes" id="UP000001818"/>
    </source>
</evidence>
<keyword evidence="3" id="KW-0813">Transport</keyword>
<dbReference type="Gene3D" id="2.40.50.100">
    <property type="match status" value="1"/>
</dbReference>
<feature type="domain" description="Multidrug resistance protein MdtA-like C-terminal permuted SH3" evidence="6">
    <location>
        <begin position="289"/>
        <end position="348"/>
    </location>
</feature>
<comment type="similarity">
    <text evidence="2">Belongs to the membrane fusion protein (MFP) (TC 8.A.1) family.</text>
</comment>
<evidence type="ECO:0000313" key="7">
    <source>
        <dbReference type="EMBL" id="ABE39272.1"/>
    </source>
</evidence>
<evidence type="ECO:0000259" key="6">
    <source>
        <dbReference type="Pfam" id="PF25967"/>
    </source>
</evidence>
<dbReference type="SUPFAM" id="SSF111369">
    <property type="entry name" value="HlyD-like secretion proteins"/>
    <property type="match status" value="1"/>
</dbReference>
<dbReference type="Proteomes" id="UP000001818">
    <property type="component" value="Chromosome"/>
</dbReference>
<dbReference type="Gene3D" id="2.40.420.20">
    <property type="match status" value="1"/>
</dbReference>
<feature type="domain" description="Multidrug resistance protein MdtA-like alpha-helical hairpin" evidence="4">
    <location>
        <begin position="105"/>
        <end position="172"/>
    </location>
</feature>
<dbReference type="PROSITE" id="PS51257">
    <property type="entry name" value="PROKAR_LIPOPROTEIN"/>
    <property type="match status" value="1"/>
</dbReference>
<dbReference type="GO" id="GO:1990281">
    <property type="term" value="C:efflux pump complex"/>
    <property type="evidence" value="ECO:0007669"/>
    <property type="project" value="TreeGrafter"/>
</dbReference>
<dbReference type="Pfam" id="PF25876">
    <property type="entry name" value="HH_MFP_RND"/>
    <property type="match status" value="1"/>
</dbReference>
<organism evidence="7 8">
    <name type="scientific">Rhodopseudomonas palustris (strain BisB5)</name>
    <dbReference type="NCBI Taxonomy" id="316057"/>
    <lineage>
        <taxon>Bacteria</taxon>
        <taxon>Pseudomonadati</taxon>
        <taxon>Pseudomonadota</taxon>
        <taxon>Alphaproteobacteria</taxon>
        <taxon>Hyphomicrobiales</taxon>
        <taxon>Nitrobacteraceae</taxon>
        <taxon>Rhodopseudomonas</taxon>
    </lineage>
</organism>
<proteinExistence type="inferred from homology"/>
<evidence type="ECO:0000259" key="5">
    <source>
        <dbReference type="Pfam" id="PF25917"/>
    </source>
</evidence>
<gene>
    <name evidence="7" type="ordered locus">RPD_2037</name>
</gene>
<protein>
    <submittedName>
        <fullName evidence="7">Secretion protein HlyD</fullName>
    </submittedName>
</protein>
<dbReference type="InterPro" id="IPR058625">
    <property type="entry name" value="MdtA-like_BSH"/>
</dbReference>
<dbReference type="InterPro" id="IPR058624">
    <property type="entry name" value="MdtA-like_HH"/>
</dbReference>
<dbReference type="Pfam" id="PF25967">
    <property type="entry name" value="RND-MFP_C"/>
    <property type="match status" value="1"/>
</dbReference>
<sequence length="363" mass="38442" precursor="true">MSRSLMLPSLRNVLWLPVCVVLAGCSEEAPQNRPAALVKTELVRLQPRQTVIRLTGDVQARVSTELSFRVSGRVIERLVDVGAHVKAGDVLARIDPTEQRADLVGAQAAVAAAEAQLRLAKATFERQKSLMASGFTTRVAFDQAQEGLRTAEGSLDTAKAQLGIATDALSYTELRASAAGIITARNIEVGQVAQSAQSAYTLAEDNARDAVFDVNESIFLTPLEGSTVKLTMVSDPSISAIARPREISPTVDQKSGAVRVKLSIENPPAAMTLGSIVTGEGRGRPVDKIVLPWSALNANLTGPAVWVVDPKTRAVALKNVVIESYETNSIVVGGGLTAGERVVVDGGKLLRPAQIVTYDGENS</sequence>
<dbReference type="Gene3D" id="2.40.30.170">
    <property type="match status" value="1"/>
</dbReference>
<accession>Q139G7</accession>
<dbReference type="Gene3D" id="1.10.287.470">
    <property type="entry name" value="Helix hairpin bin"/>
    <property type="match status" value="1"/>
</dbReference>
<dbReference type="Pfam" id="PF25917">
    <property type="entry name" value="BSH_RND"/>
    <property type="match status" value="1"/>
</dbReference>
<dbReference type="NCBIfam" id="TIGR01730">
    <property type="entry name" value="RND_mfp"/>
    <property type="match status" value="1"/>
</dbReference>
<dbReference type="KEGG" id="rpd:RPD_2037"/>
<dbReference type="PANTHER" id="PTHR30469:SF38">
    <property type="entry name" value="HLYD FAMILY SECRETION PROTEIN"/>
    <property type="match status" value="1"/>
</dbReference>
<dbReference type="AlphaFoldDB" id="Q139G7"/>
<dbReference type="PANTHER" id="PTHR30469">
    <property type="entry name" value="MULTIDRUG RESISTANCE PROTEIN MDTA"/>
    <property type="match status" value="1"/>
</dbReference>
<reference evidence="7 8" key="1">
    <citation type="submission" date="2006-03" db="EMBL/GenBank/DDBJ databases">
        <title>Complete sequence of Rhodopseudomonas palustris BisB5.</title>
        <authorList>
            <consortium name="US DOE Joint Genome Institute"/>
            <person name="Copeland A."/>
            <person name="Lucas S."/>
            <person name="Lapidus A."/>
            <person name="Barry K."/>
            <person name="Detter J.C."/>
            <person name="Glavina del Rio T."/>
            <person name="Hammon N."/>
            <person name="Israni S."/>
            <person name="Dalin E."/>
            <person name="Tice H."/>
            <person name="Pitluck S."/>
            <person name="Chain P."/>
            <person name="Malfatti S."/>
            <person name="Shin M."/>
            <person name="Vergez L."/>
            <person name="Schmutz J."/>
            <person name="Larimer F."/>
            <person name="Land M."/>
            <person name="Hauser L."/>
            <person name="Pelletier D.A."/>
            <person name="Kyrpides N."/>
            <person name="Lykidis A."/>
            <person name="Oda Y."/>
            <person name="Harwood C.S."/>
            <person name="Richardson P."/>
        </authorList>
    </citation>
    <scope>NUCLEOTIDE SEQUENCE [LARGE SCALE GENOMIC DNA]</scope>
    <source>
        <strain evidence="7 8">BisB5</strain>
    </source>
</reference>
<dbReference type="STRING" id="316057.RPD_2037"/>
<dbReference type="InterPro" id="IPR006143">
    <property type="entry name" value="RND_pump_MFP"/>
</dbReference>